<reference evidence="4 5" key="1">
    <citation type="submission" date="2016-06" db="EMBL/GenBank/DDBJ databases">
        <authorList>
            <person name="Kjaerup R.B."/>
            <person name="Dalgaard T.S."/>
            <person name="Juul-Madsen H.R."/>
        </authorList>
    </citation>
    <scope>NUCLEOTIDE SEQUENCE [LARGE SCALE GENOMIC DNA]</scope>
    <source>
        <strain evidence="4 5">DSM 45577</strain>
    </source>
</reference>
<name>A0A1C6V883_9ACTN</name>
<feature type="domain" description="Histidine kinase/HSP90-like ATPase" evidence="3">
    <location>
        <begin position="154"/>
        <end position="258"/>
    </location>
</feature>
<dbReference type="Pfam" id="PF13581">
    <property type="entry name" value="HATPase_c_2"/>
    <property type="match status" value="1"/>
</dbReference>
<protein>
    <recommendedName>
        <fullName evidence="3">Histidine kinase/HSP90-like ATPase domain-containing protein</fullName>
    </recommendedName>
</protein>
<dbReference type="CDD" id="cd16936">
    <property type="entry name" value="HATPase_RsbW-like"/>
    <property type="match status" value="1"/>
</dbReference>
<organism evidence="4 5">
    <name type="scientific">Micromonospora yangpuensis</name>
    <dbReference type="NCBI Taxonomy" id="683228"/>
    <lineage>
        <taxon>Bacteria</taxon>
        <taxon>Bacillati</taxon>
        <taxon>Actinomycetota</taxon>
        <taxon>Actinomycetes</taxon>
        <taxon>Micromonosporales</taxon>
        <taxon>Micromonosporaceae</taxon>
        <taxon>Micromonospora</taxon>
    </lineage>
</organism>
<evidence type="ECO:0000259" key="3">
    <source>
        <dbReference type="Pfam" id="PF13581"/>
    </source>
</evidence>
<gene>
    <name evidence="4" type="ORF">GA0070617_4957</name>
</gene>
<dbReference type="EMBL" id="FMIA01000002">
    <property type="protein sequence ID" value="SCL62562.1"/>
    <property type="molecule type" value="Genomic_DNA"/>
</dbReference>
<dbReference type="InterPro" id="IPR036513">
    <property type="entry name" value="STAS_dom_sf"/>
</dbReference>
<dbReference type="Gene3D" id="3.30.565.10">
    <property type="entry name" value="Histidine kinase-like ATPase, C-terminal domain"/>
    <property type="match status" value="1"/>
</dbReference>
<accession>A0A1C6V883</accession>
<dbReference type="STRING" id="683228.GA0070617_4957"/>
<dbReference type="RefSeq" id="WP_229688638.1">
    <property type="nucleotide sequence ID" value="NZ_BMMJ01000017.1"/>
</dbReference>
<dbReference type="PANTHER" id="PTHR35526:SF3">
    <property type="entry name" value="ANTI-SIGMA-F FACTOR RSBW"/>
    <property type="match status" value="1"/>
</dbReference>
<dbReference type="Proteomes" id="UP000198937">
    <property type="component" value="Unassembled WGS sequence"/>
</dbReference>
<evidence type="ECO:0000313" key="4">
    <source>
        <dbReference type="EMBL" id="SCL62562.1"/>
    </source>
</evidence>
<keyword evidence="5" id="KW-1185">Reference proteome</keyword>
<keyword evidence="1" id="KW-0723">Serine/threonine-protein kinase</keyword>
<dbReference type="GO" id="GO:0004674">
    <property type="term" value="F:protein serine/threonine kinase activity"/>
    <property type="evidence" value="ECO:0007669"/>
    <property type="project" value="UniProtKB-KW"/>
</dbReference>
<evidence type="ECO:0000313" key="5">
    <source>
        <dbReference type="Proteomes" id="UP000198937"/>
    </source>
</evidence>
<keyword evidence="1" id="KW-0418">Kinase</keyword>
<feature type="region of interest" description="Disordered" evidence="2">
    <location>
        <begin position="1"/>
        <end position="33"/>
    </location>
</feature>
<dbReference type="InterPro" id="IPR050267">
    <property type="entry name" value="Anti-sigma-factor_SerPK"/>
</dbReference>
<dbReference type="InterPro" id="IPR003594">
    <property type="entry name" value="HATPase_dom"/>
</dbReference>
<evidence type="ECO:0000256" key="2">
    <source>
        <dbReference type="SAM" id="MobiDB-lite"/>
    </source>
</evidence>
<dbReference type="AlphaFoldDB" id="A0A1C6V883"/>
<feature type="compositionally biased region" description="Basic and acidic residues" evidence="2">
    <location>
        <begin position="17"/>
        <end position="29"/>
    </location>
</feature>
<proteinExistence type="predicted"/>
<sequence>MSWAENAAAHSGSAVPTDRRTPPEVRCRVEAGPGTGTVRLDGVLTRADGEAVRDALLAAVWEHAGPVLVDLTGLRGAEPSADRVFAEAHRAVAGWPTAGLVLLDPAEVTGRGGSAPLDPYAPRLCATLAEARAALAGARSTPAVDVDLAPVVGAARQARALIGASCQRWELPELVEPGCIAVTELVNNVVAHAGTTMTVRLAPQLGALRLAVRDRSRRLPSYAGLAPPTSTGGRGLLLIDTVARRWGSTAVPDGKVVWCVLHAEDELSFPR</sequence>
<keyword evidence="1" id="KW-0808">Transferase</keyword>
<dbReference type="Gene3D" id="3.30.750.24">
    <property type="entry name" value="STAS domain"/>
    <property type="match status" value="1"/>
</dbReference>
<evidence type="ECO:0000256" key="1">
    <source>
        <dbReference type="ARBA" id="ARBA00022527"/>
    </source>
</evidence>
<dbReference type="InterPro" id="IPR036890">
    <property type="entry name" value="HATPase_C_sf"/>
</dbReference>
<dbReference type="PANTHER" id="PTHR35526">
    <property type="entry name" value="ANTI-SIGMA-F FACTOR RSBW-RELATED"/>
    <property type="match status" value="1"/>
</dbReference>